<feature type="transmembrane region" description="Helical" evidence="1">
    <location>
        <begin position="103"/>
        <end position="126"/>
    </location>
</feature>
<accession>A0ABS1GK91</accession>
<organism evidence="2 3">
    <name type="scientific">Persephonella atlantica</name>
    <dbReference type="NCBI Taxonomy" id="2699429"/>
    <lineage>
        <taxon>Bacteria</taxon>
        <taxon>Pseudomonadati</taxon>
        <taxon>Aquificota</taxon>
        <taxon>Aquificia</taxon>
        <taxon>Aquificales</taxon>
        <taxon>Hydrogenothermaceae</taxon>
        <taxon>Persephonella</taxon>
    </lineage>
</organism>
<dbReference type="Proteomes" id="UP000772812">
    <property type="component" value="Unassembled WGS sequence"/>
</dbReference>
<protein>
    <submittedName>
        <fullName evidence="2">YeeE/YedE family protein</fullName>
    </submittedName>
</protein>
<evidence type="ECO:0000256" key="1">
    <source>
        <dbReference type="SAM" id="Phobius"/>
    </source>
</evidence>
<gene>
    <name evidence="2" type="ORF">GWK41_09785</name>
</gene>
<keyword evidence="1" id="KW-0472">Membrane</keyword>
<evidence type="ECO:0000313" key="2">
    <source>
        <dbReference type="EMBL" id="MBK3333358.1"/>
    </source>
</evidence>
<keyword evidence="1" id="KW-1133">Transmembrane helix</keyword>
<keyword evidence="1" id="KW-0812">Transmembrane</keyword>
<sequence length="180" mass="19205">MLKVFFLGMIFGAIMQLGFLDRLSKVVGAFLLKDLTIPKALMIAMGVGAILIYTGEHFGLLQLHIKPFYPVGIALGGLVFGTGMVIVGYCPGSMPEAVGEGRMDAFLGIVSGVIGGIIFTVLYPVYHNSFLHGPTFGAPTLTDLMGLEGISKMIVGTAIGGTFVVLAFVIDWLEKKYIKN</sequence>
<dbReference type="InterPro" id="IPR007272">
    <property type="entry name" value="Sulf_transp_TsuA/YedE"/>
</dbReference>
<dbReference type="EMBL" id="JAACYA010000002">
    <property type="protein sequence ID" value="MBK3333358.1"/>
    <property type="molecule type" value="Genomic_DNA"/>
</dbReference>
<feature type="transmembrane region" description="Helical" evidence="1">
    <location>
        <begin position="67"/>
        <end position="91"/>
    </location>
</feature>
<feature type="transmembrane region" description="Helical" evidence="1">
    <location>
        <begin position="153"/>
        <end position="173"/>
    </location>
</feature>
<keyword evidence="3" id="KW-1185">Reference proteome</keyword>
<dbReference type="Pfam" id="PF04143">
    <property type="entry name" value="Sulf_transp"/>
    <property type="match status" value="1"/>
</dbReference>
<reference evidence="2 3" key="1">
    <citation type="journal article" date="2021" name="Syst. Appl. Microbiol.">
        <title>Persephonella atlantica sp. nov.: How to adapt to physico-chemical gradients in high temperature hydrothermal habitats.</title>
        <authorList>
            <person name="Francois D.X."/>
            <person name="Godfroy A."/>
            <person name="Mathien C."/>
            <person name="Aube J."/>
            <person name="Cathalot C."/>
            <person name="Lesongeur F."/>
            <person name="L'Haridon S."/>
            <person name="Philippon X."/>
            <person name="Roussel E.G."/>
        </authorList>
    </citation>
    <scope>NUCLEOTIDE SEQUENCE [LARGE SCALE GENOMIC DNA]</scope>
    <source>
        <strain evidence="2 3">MO1340</strain>
    </source>
</reference>
<feature type="transmembrane region" description="Helical" evidence="1">
    <location>
        <begin position="6"/>
        <end position="23"/>
    </location>
</feature>
<evidence type="ECO:0000313" key="3">
    <source>
        <dbReference type="Proteomes" id="UP000772812"/>
    </source>
</evidence>
<feature type="transmembrane region" description="Helical" evidence="1">
    <location>
        <begin position="35"/>
        <end position="55"/>
    </location>
</feature>
<proteinExistence type="predicted"/>
<name>A0ABS1GK91_9AQUI</name>
<comment type="caution">
    <text evidence="2">The sequence shown here is derived from an EMBL/GenBank/DDBJ whole genome shotgun (WGS) entry which is preliminary data.</text>
</comment>
<dbReference type="RefSeq" id="WP_200674960.1">
    <property type="nucleotide sequence ID" value="NZ_JAACYA010000002.1"/>
</dbReference>